<name>A0A516PXN8_9ACTN</name>
<dbReference type="EMBL" id="CP041692">
    <property type="protein sequence ID" value="QDP95949.1"/>
    <property type="molecule type" value="Genomic_DNA"/>
</dbReference>
<dbReference type="KEGG" id="mik:FOE78_08590"/>
<protein>
    <submittedName>
        <fullName evidence="1">DUF3037 domain-containing protein</fullName>
    </submittedName>
</protein>
<dbReference type="OrthoDB" id="9803207at2"/>
<evidence type="ECO:0000313" key="1">
    <source>
        <dbReference type="EMBL" id="QDP95949.1"/>
    </source>
</evidence>
<gene>
    <name evidence="1" type="ORF">FOE78_08590</name>
</gene>
<sequence length="128" mass="14076">MTLYPYSYAVLRAVPRVERGEFVNVGVIIYCQDLDFLRTAVHIDTGRIRALDHGANVELIEHAARAVLDACEQPVGSNRENSGLVIRFGMLTAPRSTVLQPSPVHVGLTSDPAATLDQLMRRLVLPPD</sequence>
<dbReference type="Proteomes" id="UP000319263">
    <property type="component" value="Chromosome"/>
</dbReference>
<accession>A0A516PXN8</accession>
<proteinExistence type="predicted"/>
<keyword evidence="2" id="KW-1185">Reference proteome</keyword>
<organism evidence="1 2">
    <name type="scientific">Microlunatus elymi</name>
    <dbReference type="NCBI Taxonomy" id="2596828"/>
    <lineage>
        <taxon>Bacteria</taxon>
        <taxon>Bacillati</taxon>
        <taxon>Actinomycetota</taxon>
        <taxon>Actinomycetes</taxon>
        <taxon>Propionibacteriales</taxon>
        <taxon>Propionibacteriaceae</taxon>
        <taxon>Microlunatus</taxon>
    </lineage>
</organism>
<dbReference type="RefSeq" id="WP_143985915.1">
    <property type="nucleotide sequence ID" value="NZ_CP041692.1"/>
</dbReference>
<evidence type="ECO:0000313" key="2">
    <source>
        <dbReference type="Proteomes" id="UP000319263"/>
    </source>
</evidence>
<reference evidence="1 2" key="1">
    <citation type="submission" date="2019-07" db="EMBL/GenBank/DDBJ databases">
        <title>Microlunatus dokdonensis sp. nov. isolated from the rhizospheric soil of the wild plant Elymus tsukushiensis.</title>
        <authorList>
            <person name="Ghim S.-Y."/>
            <person name="Hwang Y.-J."/>
            <person name="Son J.-S."/>
            <person name="Shin J.-H."/>
        </authorList>
    </citation>
    <scope>NUCLEOTIDE SEQUENCE [LARGE SCALE GENOMIC DNA]</scope>
    <source>
        <strain evidence="1 2">KUDC0627</strain>
    </source>
</reference>
<dbReference type="Pfam" id="PF11236">
    <property type="entry name" value="DUF3037"/>
    <property type="match status" value="1"/>
</dbReference>
<dbReference type="AlphaFoldDB" id="A0A516PXN8"/>
<dbReference type="InterPro" id="IPR021398">
    <property type="entry name" value="DUF3037"/>
</dbReference>